<sequence>MLLNDVGFLEMVVDTLMECVKDGNAGKLHSSGYHKFIHTMGEEISSSSEAEKVQHPWLQGLMMSDLRNLQAFALCVQKTDTKFDLFSACKEMGKQVVRCCLEHASSAAKTLFMSECAVVEIREPEPVPVGDPIDNSGT</sequence>
<comment type="caution">
    <text evidence="1">The sequence shown here is derived from an EMBL/GenBank/DDBJ whole genome shotgun (WGS) entry which is preliminary data.</text>
</comment>
<keyword evidence="2" id="KW-1185">Reference proteome</keyword>
<reference evidence="2" key="1">
    <citation type="journal article" date="2022" name="Mol. Ecol. Resour.">
        <title>The genomes of chicory, endive, great burdock and yacon provide insights into Asteraceae palaeo-polyploidization history and plant inulin production.</title>
        <authorList>
            <person name="Fan W."/>
            <person name="Wang S."/>
            <person name="Wang H."/>
            <person name="Wang A."/>
            <person name="Jiang F."/>
            <person name="Liu H."/>
            <person name="Zhao H."/>
            <person name="Xu D."/>
            <person name="Zhang Y."/>
        </authorList>
    </citation>
    <scope>NUCLEOTIDE SEQUENCE [LARGE SCALE GENOMIC DNA]</scope>
    <source>
        <strain evidence="2">cv. Yunnan</strain>
    </source>
</reference>
<protein>
    <submittedName>
        <fullName evidence="1">Uncharacterized protein</fullName>
    </submittedName>
</protein>
<proteinExistence type="predicted"/>
<name>A0ACB9JIT4_9ASTR</name>
<evidence type="ECO:0000313" key="2">
    <source>
        <dbReference type="Proteomes" id="UP001056120"/>
    </source>
</evidence>
<organism evidence="1 2">
    <name type="scientific">Smallanthus sonchifolius</name>
    <dbReference type="NCBI Taxonomy" id="185202"/>
    <lineage>
        <taxon>Eukaryota</taxon>
        <taxon>Viridiplantae</taxon>
        <taxon>Streptophyta</taxon>
        <taxon>Embryophyta</taxon>
        <taxon>Tracheophyta</taxon>
        <taxon>Spermatophyta</taxon>
        <taxon>Magnoliopsida</taxon>
        <taxon>eudicotyledons</taxon>
        <taxon>Gunneridae</taxon>
        <taxon>Pentapetalae</taxon>
        <taxon>asterids</taxon>
        <taxon>campanulids</taxon>
        <taxon>Asterales</taxon>
        <taxon>Asteraceae</taxon>
        <taxon>Asteroideae</taxon>
        <taxon>Heliantheae alliance</taxon>
        <taxon>Millerieae</taxon>
        <taxon>Smallanthus</taxon>
    </lineage>
</organism>
<reference evidence="1 2" key="2">
    <citation type="journal article" date="2022" name="Mol. Ecol. Resour.">
        <title>The genomes of chicory, endive, great burdock and yacon provide insights into Asteraceae paleo-polyploidization history and plant inulin production.</title>
        <authorList>
            <person name="Fan W."/>
            <person name="Wang S."/>
            <person name="Wang H."/>
            <person name="Wang A."/>
            <person name="Jiang F."/>
            <person name="Liu H."/>
            <person name="Zhao H."/>
            <person name="Xu D."/>
            <person name="Zhang Y."/>
        </authorList>
    </citation>
    <scope>NUCLEOTIDE SEQUENCE [LARGE SCALE GENOMIC DNA]</scope>
    <source>
        <strain evidence="2">cv. Yunnan</strain>
        <tissue evidence="1">Leaves</tissue>
    </source>
</reference>
<accession>A0ACB9JIT4</accession>
<evidence type="ECO:0000313" key="1">
    <source>
        <dbReference type="EMBL" id="KAI3820252.1"/>
    </source>
</evidence>
<dbReference type="EMBL" id="CM042020">
    <property type="protein sequence ID" value="KAI3820252.1"/>
    <property type="molecule type" value="Genomic_DNA"/>
</dbReference>
<dbReference type="Proteomes" id="UP001056120">
    <property type="component" value="Linkage Group LG03"/>
</dbReference>
<gene>
    <name evidence="1" type="ORF">L1987_07796</name>
</gene>